<dbReference type="PANTHER" id="PTHR36920:SF1">
    <property type="entry name" value="OUTER MEMBRANE PROTEIN W"/>
    <property type="match status" value="1"/>
</dbReference>
<reference evidence="2 3" key="1">
    <citation type="submission" date="2023-08" db="EMBL/GenBank/DDBJ databases">
        <title>Pleionea litopenaei sp. nov., isolated from stomach of juvenile Litopenaeus vannamei.</title>
        <authorList>
            <person name="Rho A.M."/>
            <person name="Hwang C.Y."/>
        </authorList>
    </citation>
    <scope>NUCLEOTIDE SEQUENCE [LARGE SCALE GENOMIC DNA]</scope>
    <source>
        <strain evidence="2 3">HL-JVS1</strain>
    </source>
</reference>
<dbReference type="PANTHER" id="PTHR36920">
    <property type="match status" value="1"/>
</dbReference>
<sequence>MKLSLVSLVIGALLAAPTWADSNASNWTLRVGAANVSPNDSSGAVLGNDGVAVDDAWGLGISLDIPMNDRWSFEVLAASPFSHDITGTGAINGLAVGKVKHLPPTFSALYYLNAEKTWHLGFGINYTTFLEDDADDALVQALNVNSADLELDDSFGYSLKVGFDIPMNESWSFNGNLYYMDIDTTADVYLDGAYATSVDVEIDPFVVMLGVSTQF</sequence>
<evidence type="ECO:0000256" key="1">
    <source>
        <dbReference type="SAM" id="SignalP"/>
    </source>
</evidence>
<name>A0AA51RV91_9GAMM</name>
<organism evidence="2 3">
    <name type="scientific">Pleionea litopenaei</name>
    <dbReference type="NCBI Taxonomy" id="3070815"/>
    <lineage>
        <taxon>Bacteria</taxon>
        <taxon>Pseudomonadati</taxon>
        <taxon>Pseudomonadota</taxon>
        <taxon>Gammaproteobacteria</taxon>
        <taxon>Oceanospirillales</taxon>
        <taxon>Pleioneaceae</taxon>
        <taxon>Pleionea</taxon>
    </lineage>
</organism>
<feature type="signal peptide" evidence="1">
    <location>
        <begin position="1"/>
        <end position="20"/>
    </location>
</feature>
<dbReference type="EMBL" id="CP133548">
    <property type="protein sequence ID" value="WMS88129.1"/>
    <property type="molecule type" value="Genomic_DNA"/>
</dbReference>
<dbReference type="AlphaFoldDB" id="A0AA51RV91"/>
<dbReference type="InterPro" id="IPR011250">
    <property type="entry name" value="OMP/PagP_B-barrel"/>
</dbReference>
<dbReference type="GO" id="GO:0019867">
    <property type="term" value="C:outer membrane"/>
    <property type="evidence" value="ECO:0007669"/>
    <property type="project" value="InterPro"/>
</dbReference>
<accession>A0AA51RV91</accession>
<dbReference type="Gene3D" id="2.40.160.20">
    <property type="match status" value="1"/>
</dbReference>
<dbReference type="GO" id="GO:0055085">
    <property type="term" value="P:transmembrane transport"/>
    <property type="evidence" value="ECO:0007669"/>
    <property type="project" value="TreeGrafter"/>
</dbReference>
<keyword evidence="3" id="KW-1185">Reference proteome</keyword>
<gene>
    <name evidence="2" type="ORF">Q9312_04250</name>
</gene>
<evidence type="ECO:0000313" key="3">
    <source>
        <dbReference type="Proteomes" id="UP001239782"/>
    </source>
</evidence>
<dbReference type="SUPFAM" id="SSF56925">
    <property type="entry name" value="OMPA-like"/>
    <property type="match status" value="1"/>
</dbReference>
<feature type="chain" id="PRO_5041404206" evidence="1">
    <location>
        <begin position="21"/>
        <end position="215"/>
    </location>
</feature>
<proteinExistence type="predicted"/>
<dbReference type="Pfam" id="PF03922">
    <property type="entry name" value="OmpW"/>
    <property type="match status" value="1"/>
</dbReference>
<dbReference type="RefSeq" id="WP_309203327.1">
    <property type="nucleotide sequence ID" value="NZ_CP133548.1"/>
</dbReference>
<keyword evidence="1" id="KW-0732">Signal</keyword>
<dbReference type="Proteomes" id="UP001239782">
    <property type="component" value="Chromosome"/>
</dbReference>
<protein>
    <submittedName>
        <fullName evidence="2">OmpW family outer membrane protein</fullName>
    </submittedName>
</protein>
<dbReference type="InterPro" id="IPR005618">
    <property type="entry name" value="OMPW"/>
</dbReference>
<evidence type="ECO:0000313" key="2">
    <source>
        <dbReference type="EMBL" id="WMS88129.1"/>
    </source>
</evidence>
<dbReference type="KEGG" id="plei:Q9312_04250"/>